<comment type="caution">
    <text evidence="1">The sequence shown here is derived from an EMBL/GenBank/DDBJ whole genome shotgun (WGS) entry which is preliminary data.</text>
</comment>
<sequence>MARPTIRIPKPQSQQTKELREQRLAVLSEKRAKGTKLTLEDMDDKLNLILELIKEIRR</sequence>
<dbReference type="EMBL" id="WXEY01000002">
    <property type="protein sequence ID" value="MZP28679.1"/>
    <property type="molecule type" value="Genomic_DNA"/>
</dbReference>
<name>A0A845L152_9FIRM</name>
<dbReference type="RefSeq" id="WP_161254617.1">
    <property type="nucleotide sequence ID" value="NZ_WXEY01000002.1"/>
</dbReference>
<evidence type="ECO:0000313" key="1">
    <source>
        <dbReference type="EMBL" id="MZP28679.1"/>
    </source>
</evidence>
<keyword evidence="2" id="KW-1185">Reference proteome</keyword>
<proteinExistence type="predicted"/>
<protein>
    <submittedName>
        <fullName evidence="1">Uncharacterized protein</fullName>
    </submittedName>
</protein>
<dbReference type="AlphaFoldDB" id="A0A845L152"/>
<dbReference type="Proteomes" id="UP000463470">
    <property type="component" value="Unassembled WGS sequence"/>
</dbReference>
<reference evidence="1 2" key="1">
    <citation type="submission" date="2020-01" db="EMBL/GenBank/DDBJ databases">
        <title>Whole-genome sequence of Heliobacterium undosum DSM 13378.</title>
        <authorList>
            <person name="Kyndt J.A."/>
            <person name="Meyer T.E."/>
        </authorList>
    </citation>
    <scope>NUCLEOTIDE SEQUENCE [LARGE SCALE GENOMIC DNA]</scope>
    <source>
        <strain evidence="1 2">DSM 13378</strain>
    </source>
</reference>
<evidence type="ECO:0000313" key="2">
    <source>
        <dbReference type="Proteomes" id="UP000463470"/>
    </source>
</evidence>
<organism evidence="1 2">
    <name type="scientific">Heliomicrobium undosum</name>
    <dbReference type="NCBI Taxonomy" id="121734"/>
    <lineage>
        <taxon>Bacteria</taxon>
        <taxon>Bacillati</taxon>
        <taxon>Bacillota</taxon>
        <taxon>Clostridia</taxon>
        <taxon>Eubacteriales</taxon>
        <taxon>Heliobacteriaceae</taxon>
        <taxon>Heliomicrobium</taxon>
    </lineage>
</organism>
<gene>
    <name evidence="1" type="ORF">GTO91_02960</name>
</gene>
<accession>A0A845L152</accession>